<comment type="caution">
    <text evidence="5">The sequence shown here is derived from an EMBL/GenBank/DDBJ whole genome shotgun (WGS) entry which is preliminary data.</text>
</comment>
<evidence type="ECO:0000256" key="3">
    <source>
        <dbReference type="ARBA" id="ARBA00022741"/>
    </source>
</evidence>
<evidence type="ECO:0000256" key="4">
    <source>
        <dbReference type="ARBA" id="ARBA00023134"/>
    </source>
</evidence>
<dbReference type="RefSeq" id="WP_063695985.1">
    <property type="nucleotide sequence ID" value="NZ_LUUB01000005.1"/>
</dbReference>
<organism evidence="5 6">
    <name type="scientific">Bradyrhizobium centrolobii</name>
    <dbReference type="NCBI Taxonomy" id="1505087"/>
    <lineage>
        <taxon>Bacteria</taxon>
        <taxon>Pseudomonadati</taxon>
        <taxon>Pseudomonadota</taxon>
        <taxon>Alphaproteobacteria</taxon>
        <taxon>Hyphomicrobiales</taxon>
        <taxon>Nitrobacteraceae</taxon>
        <taxon>Bradyrhizobium</taxon>
    </lineage>
</organism>
<keyword evidence="4" id="KW-0342">GTP-binding</keyword>
<dbReference type="PANTHER" id="PTHR40392:SF1">
    <property type="entry name" value="2-PHOSPHO-L-LACTATE GUANYLYLTRANSFERASE"/>
    <property type="match status" value="1"/>
</dbReference>
<dbReference type="SUPFAM" id="SSF53448">
    <property type="entry name" value="Nucleotide-diphospho-sugar transferases"/>
    <property type="match status" value="1"/>
</dbReference>
<dbReference type="GO" id="GO:0043814">
    <property type="term" value="F:phospholactate guanylyltransferase activity"/>
    <property type="evidence" value="ECO:0007669"/>
    <property type="project" value="InterPro"/>
</dbReference>
<name>A0A176Z8N2_9BRAD</name>
<keyword evidence="2" id="KW-0548">Nucleotidyltransferase</keyword>
<sequence>MKTVVAIPMKGPAESKSRLAEALSAAQREQMALALFGRVQTFFATQFPDFERLVVTPSPRIATEAAARSAVALVEESTRGLNKAAKSAFIWAKTRRYDRLLIVPADIPVWLRSELDELLDEGRRFDVVVARAHDGGTNALLIDLMRTDRFDFCYGVDSARRHADAASAAALSSITRQWPFLGHDIDTVGDCLVLSQKLSSMTDAS</sequence>
<dbReference type="PANTHER" id="PTHR40392">
    <property type="entry name" value="2-PHOSPHO-L-LACTATE GUANYLYLTRANSFERASE"/>
    <property type="match status" value="1"/>
</dbReference>
<dbReference type="AlphaFoldDB" id="A0A176Z8N2"/>
<proteinExistence type="predicted"/>
<reference evidence="5 6" key="1">
    <citation type="submission" date="2016-03" db="EMBL/GenBank/DDBJ databases">
        <title>Draft Genome Sequence of the Strain BR 10245 (Bradyrhizobium sp.) isolated from nodules of Centrolobium paraense.</title>
        <authorList>
            <person name="Simoes-Araujo J.L.Sr."/>
            <person name="Barauna A.C."/>
            <person name="Silva K."/>
            <person name="Zilli J.E."/>
        </authorList>
    </citation>
    <scope>NUCLEOTIDE SEQUENCE [LARGE SCALE GENOMIC DNA]</scope>
    <source>
        <strain evidence="5 6">BR 10245</strain>
    </source>
</reference>
<dbReference type="EMBL" id="LUUB01000005">
    <property type="protein sequence ID" value="OAF17039.1"/>
    <property type="molecule type" value="Genomic_DNA"/>
</dbReference>
<keyword evidence="1" id="KW-0808">Transferase</keyword>
<dbReference type="Gene3D" id="3.90.550.10">
    <property type="entry name" value="Spore Coat Polysaccharide Biosynthesis Protein SpsA, Chain A"/>
    <property type="match status" value="1"/>
</dbReference>
<dbReference type="InterPro" id="IPR002835">
    <property type="entry name" value="CofC"/>
</dbReference>
<keyword evidence="6" id="KW-1185">Reference proteome</keyword>
<evidence type="ECO:0000256" key="2">
    <source>
        <dbReference type="ARBA" id="ARBA00022695"/>
    </source>
</evidence>
<dbReference type="STRING" id="1505087.AYJ54_37480"/>
<dbReference type="InterPro" id="IPR029044">
    <property type="entry name" value="Nucleotide-diphossugar_trans"/>
</dbReference>
<dbReference type="GO" id="GO:0005525">
    <property type="term" value="F:GTP binding"/>
    <property type="evidence" value="ECO:0007669"/>
    <property type="project" value="UniProtKB-KW"/>
</dbReference>
<evidence type="ECO:0000313" key="5">
    <source>
        <dbReference type="EMBL" id="OAF17039.1"/>
    </source>
</evidence>
<dbReference type="Proteomes" id="UP000076959">
    <property type="component" value="Unassembled WGS sequence"/>
</dbReference>
<dbReference type="NCBIfam" id="TIGR03552">
    <property type="entry name" value="F420_cofC"/>
    <property type="match status" value="1"/>
</dbReference>
<keyword evidence="3" id="KW-0547">Nucleotide-binding</keyword>
<evidence type="ECO:0000256" key="1">
    <source>
        <dbReference type="ARBA" id="ARBA00022679"/>
    </source>
</evidence>
<dbReference type="Pfam" id="PF01983">
    <property type="entry name" value="CofC"/>
    <property type="match status" value="1"/>
</dbReference>
<protein>
    <recommendedName>
        <fullName evidence="7">2-phospho-L-lactate guanylyltransferase</fullName>
    </recommendedName>
</protein>
<evidence type="ECO:0000313" key="6">
    <source>
        <dbReference type="Proteomes" id="UP000076959"/>
    </source>
</evidence>
<accession>A0A176Z8N2</accession>
<evidence type="ECO:0008006" key="7">
    <source>
        <dbReference type="Google" id="ProtNLM"/>
    </source>
</evidence>
<gene>
    <name evidence="5" type="ORF">AYJ54_37480</name>
</gene>
<dbReference type="OrthoDB" id="5243750at2"/>